<gene>
    <name evidence="2" type="ORF">G7B40_009225</name>
</gene>
<comment type="caution">
    <text evidence="2">The sequence shown here is derived from an EMBL/GenBank/DDBJ whole genome shotgun (WGS) entry which is preliminary data.</text>
</comment>
<dbReference type="AlphaFoldDB" id="A0AAP5I7M7"/>
<protein>
    <submittedName>
        <fullName evidence="2">Uncharacterized protein</fullName>
    </submittedName>
</protein>
<organism evidence="2 3">
    <name type="scientific">Aetokthonos hydrillicola Thurmond2011</name>
    <dbReference type="NCBI Taxonomy" id="2712845"/>
    <lineage>
        <taxon>Bacteria</taxon>
        <taxon>Bacillati</taxon>
        <taxon>Cyanobacteriota</taxon>
        <taxon>Cyanophyceae</taxon>
        <taxon>Nostocales</taxon>
        <taxon>Hapalosiphonaceae</taxon>
        <taxon>Aetokthonos</taxon>
    </lineage>
</organism>
<accession>A0AAP5I7M7</accession>
<keyword evidence="3" id="KW-1185">Reference proteome</keyword>
<evidence type="ECO:0000313" key="3">
    <source>
        <dbReference type="Proteomes" id="UP000667802"/>
    </source>
</evidence>
<sequence>MKKSTNFRGFSEPKIKVSPQSDGRGITTPYKISDRTCWGWCVPRMGIEWVMGVLARNVSYKIGDRTAKIEAR</sequence>
<dbReference type="Proteomes" id="UP000667802">
    <property type="component" value="Unassembled WGS sequence"/>
</dbReference>
<reference evidence="3" key="1">
    <citation type="journal article" date="2021" name="Science">
        <title>Hunting the eagle killer: A cyanobacterial neurotoxin causes vacuolar myelinopathy.</title>
        <authorList>
            <person name="Breinlinger S."/>
            <person name="Phillips T.J."/>
            <person name="Haram B.N."/>
            <person name="Mares J."/>
            <person name="Martinez Yerena J.A."/>
            <person name="Hrouzek P."/>
            <person name="Sobotka R."/>
            <person name="Henderson W.M."/>
            <person name="Schmieder P."/>
            <person name="Williams S.M."/>
            <person name="Lauderdale J.D."/>
            <person name="Wilde H.D."/>
            <person name="Gerrin W."/>
            <person name="Kust A."/>
            <person name="Washington J.W."/>
            <person name="Wagner C."/>
            <person name="Geier B."/>
            <person name="Liebeke M."/>
            <person name="Enke H."/>
            <person name="Niedermeyer T.H.J."/>
            <person name="Wilde S.B."/>
        </authorList>
    </citation>
    <scope>NUCLEOTIDE SEQUENCE [LARGE SCALE GENOMIC DNA]</scope>
    <source>
        <strain evidence="3">Thurmond2011</strain>
    </source>
</reference>
<evidence type="ECO:0000313" key="2">
    <source>
        <dbReference type="EMBL" id="MDR9894748.1"/>
    </source>
</evidence>
<evidence type="ECO:0000256" key="1">
    <source>
        <dbReference type="SAM" id="MobiDB-lite"/>
    </source>
</evidence>
<name>A0AAP5I7M7_9CYAN</name>
<proteinExistence type="predicted"/>
<feature type="region of interest" description="Disordered" evidence="1">
    <location>
        <begin position="1"/>
        <end position="22"/>
    </location>
</feature>
<dbReference type="EMBL" id="JAALHA020000003">
    <property type="protein sequence ID" value="MDR9894748.1"/>
    <property type="molecule type" value="Genomic_DNA"/>
</dbReference>